<evidence type="ECO:0000313" key="1">
    <source>
        <dbReference type="EMBL" id="DAD80705.1"/>
    </source>
</evidence>
<dbReference type="EMBL" id="BK014886">
    <property type="protein sequence ID" value="DAD80705.1"/>
    <property type="molecule type" value="Genomic_DNA"/>
</dbReference>
<accession>A0A8S5MEE5</accession>
<proteinExistence type="predicted"/>
<organism evidence="1">
    <name type="scientific">Myoviridae sp. ctguh8</name>
    <dbReference type="NCBI Taxonomy" id="2826682"/>
    <lineage>
        <taxon>Viruses</taxon>
        <taxon>Duplodnaviria</taxon>
        <taxon>Heunggongvirae</taxon>
        <taxon>Uroviricota</taxon>
        <taxon>Caudoviricetes</taxon>
    </lineage>
</organism>
<sequence>MAGGILFAERKETRDVNTTDNLDRIICYGFGNAVGQ</sequence>
<reference evidence="1" key="1">
    <citation type="journal article" date="2021" name="Proc. Natl. Acad. Sci. U.S.A.">
        <title>A Catalog of Tens of Thousands of Viruses from Human Metagenomes Reveals Hidden Associations with Chronic Diseases.</title>
        <authorList>
            <person name="Tisza M.J."/>
            <person name="Buck C.B."/>
        </authorList>
    </citation>
    <scope>NUCLEOTIDE SEQUENCE</scope>
    <source>
        <strain evidence="1">Ctguh8</strain>
    </source>
</reference>
<name>A0A8S5MEE5_9CAUD</name>
<protein>
    <submittedName>
        <fullName evidence="1">Uncharacterized protein</fullName>
    </submittedName>
</protein>